<name>A0A6J5MKY7_9CAUD</name>
<dbReference type="Gene3D" id="3.40.50.300">
    <property type="entry name" value="P-loop containing nucleotide triphosphate hydrolases"/>
    <property type="match status" value="1"/>
</dbReference>
<evidence type="ECO:0000313" key="1">
    <source>
        <dbReference type="EMBL" id="CAB4144199.1"/>
    </source>
</evidence>
<sequence length="492" mass="55333">MSASADVQLELIDFIAGFTRDPLGFVLAAFEWGQGELAGFDGPDEWQRDALIEIGRRLNAGTLTASEAVQLAIASGHGIGKSALVSWLILWAIATHEDTKGVVTANTENQLKTKTWAELAKWHRICLVRHWFELTATALFSKDPAHEKTWRIDMVPWSERNTEAFAGLHNKGKRILLVFDEASAIPDLIWEVSEGALTDSNTEIIWCCFGNPTLNTGRFRECFGRFRHRWITRQIDSRTVAMTNKTQLQKWVDDYGEDSDFVRVRVRGVFPSSSANALLGPEDVERAMSRHYEVTQYEFAAKILGVDVARQGDDSTVIYPRQGRVAFKARTMRIPDTMLVAQQVALSMDKWKPDAVFVDATGGYGVGVVDGLRQINKTPIEVYFSGKPLDARYFNKRSEMWFEMAKWVKNGGALPRDRELAEELIAATYTFQGDKFRLCDKDDIKDLIGRSPDKADALALTFAFPVSPSLAHIHPSLEQRGVKMEYDPFETA</sequence>
<evidence type="ECO:0008006" key="2">
    <source>
        <dbReference type="Google" id="ProtNLM"/>
    </source>
</evidence>
<dbReference type="EMBL" id="LR796436">
    <property type="protein sequence ID" value="CAB4144199.1"/>
    <property type="molecule type" value="Genomic_DNA"/>
</dbReference>
<dbReference type="Gene3D" id="3.30.420.240">
    <property type="match status" value="1"/>
</dbReference>
<protein>
    <recommendedName>
        <fullName evidence="2">Terminase</fullName>
    </recommendedName>
</protein>
<dbReference type="InterPro" id="IPR027417">
    <property type="entry name" value="P-loop_NTPase"/>
</dbReference>
<reference evidence="1" key="1">
    <citation type="submission" date="2020-04" db="EMBL/GenBank/DDBJ databases">
        <authorList>
            <person name="Chiriac C."/>
            <person name="Salcher M."/>
            <person name="Ghai R."/>
            <person name="Kavagutti S V."/>
        </authorList>
    </citation>
    <scope>NUCLEOTIDE SEQUENCE</scope>
</reference>
<organism evidence="1">
    <name type="scientific">uncultured Caudovirales phage</name>
    <dbReference type="NCBI Taxonomy" id="2100421"/>
    <lineage>
        <taxon>Viruses</taxon>
        <taxon>Duplodnaviria</taxon>
        <taxon>Heunggongvirae</taxon>
        <taxon>Uroviricota</taxon>
        <taxon>Caudoviricetes</taxon>
        <taxon>Peduoviridae</taxon>
        <taxon>Maltschvirus</taxon>
        <taxon>Maltschvirus maltsch</taxon>
    </lineage>
</organism>
<accession>A0A6J5MKY7</accession>
<proteinExistence type="predicted"/>
<gene>
    <name evidence="1" type="ORF">UFOVP456_27</name>
</gene>